<evidence type="ECO:0000313" key="2">
    <source>
        <dbReference type="EMBL" id="RSO58051.1"/>
    </source>
</evidence>
<protein>
    <submittedName>
        <fullName evidence="2">Uncharacterized protein</fullName>
    </submittedName>
</protein>
<reference evidence="2 3" key="1">
    <citation type="submission" date="2018-10" db="EMBL/GenBank/DDBJ databases">
        <title>GWAS and RNA-Seq identify cryptic mechanisms of antimicrobial resistance in Acinetobacter baumannii.</title>
        <authorList>
            <person name="Sahl J.W."/>
        </authorList>
    </citation>
    <scope>NUCLEOTIDE SEQUENCE [LARGE SCALE GENOMIC DNA]</scope>
    <source>
        <strain evidence="2 3">TG41018</strain>
    </source>
</reference>
<dbReference type="EMBL" id="RFES01000004">
    <property type="protein sequence ID" value="RSO58051.1"/>
    <property type="molecule type" value="Genomic_DNA"/>
</dbReference>
<name>A0A429K2C7_9GAMM</name>
<keyword evidence="1" id="KW-0472">Membrane</keyword>
<feature type="transmembrane region" description="Helical" evidence="1">
    <location>
        <begin position="128"/>
        <end position="151"/>
    </location>
</feature>
<accession>A0A429K2C7</accession>
<comment type="caution">
    <text evidence="2">The sequence shown here is derived from an EMBL/GenBank/DDBJ whole genome shotgun (WGS) entry which is preliminary data.</text>
</comment>
<evidence type="ECO:0000313" key="3">
    <source>
        <dbReference type="Proteomes" id="UP000276905"/>
    </source>
</evidence>
<organism evidence="2 3">
    <name type="scientific">Acinetobacter lactucae</name>
    <dbReference type="NCBI Taxonomy" id="1785128"/>
    <lineage>
        <taxon>Bacteria</taxon>
        <taxon>Pseudomonadati</taxon>
        <taxon>Pseudomonadota</taxon>
        <taxon>Gammaproteobacteria</taxon>
        <taxon>Moraxellales</taxon>
        <taxon>Moraxellaceae</taxon>
        <taxon>Acinetobacter</taxon>
        <taxon>Acinetobacter calcoaceticus/baumannii complex</taxon>
    </lineage>
</organism>
<feature type="transmembrane region" description="Helical" evidence="1">
    <location>
        <begin position="84"/>
        <end position="107"/>
    </location>
</feature>
<keyword evidence="1" id="KW-0812">Transmembrane</keyword>
<gene>
    <name evidence="2" type="ORF">EA756_07190</name>
</gene>
<dbReference type="AlphaFoldDB" id="A0A429K2C7"/>
<dbReference type="Proteomes" id="UP000276905">
    <property type="component" value="Unassembled WGS sequence"/>
</dbReference>
<proteinExistence type="predicted"/>
<sequence>MHQIFKYKWQMTTTTVRLNHTSSSGTRGDGRDQKEKFIDYCEYKYFLPDSQKWGVSVKTELTQAEIVEKQKCHDAINNPFTSEYYLLLCLIIITIIFFTFCNMKGYLSIKRRERETGIKANISFEMKIICLVSFLLTLVVAGILYVLYFLYLNYKYQY</sequence>
<evidence type="ECO:0000256" key="1">
    <source>
        <dbReference type="SAM" id="Phobius"/>
    </source>
</evidence>
<keyword evidence="1" id="KW-1133">Transmembrane helix</keyword>